<dbReference type="PANTHER" id="PTHR47022">
    <property type="entry name" value="BTB AND MATH DOMAIN-CONTAINING PROTEIN 36-RELATED"/>
    <property type="match status" value="1"/>
</dbReference>
<protein>
    <recommendedName>
        <fullName evidence="5">BTB domain-containing protein</fullName>
    </recommendedName>
</protein>
<dbReference type="Pfam" id="PF00917">
    <property type="entry name" value="MATH"/>
    <property type="match status" value="1"/>
</dbReference>
<dbReference type="SMART" id="SM00225">
    <property type="entry name" value="BTB"/>
    <property type="match status" value="1"/>
</dbReference>
<reference evidence="4" key="1">
    <citation type="submission" date="2022-10" db="EMBL/GenBank/DDBJ databases">
        <title>Genome assembly of Pristionchus species.</title>
        <authorList>
            <person name="Yoshida K."/>
            <person name="Sommer R.J."/>
        </authorList>
    </citation>
    <scope>NUCLEOTIDE SEQUENCE [LARGE SCALE GENOMIC DNA]</scope>
    <source>
        <strain evidence="4">RS5460</strain>
    </source>
</reference>
<dbReference type="CDD" id="cd18186">
    <property type="entry name" value="BTB_POZ_ZBTB_KLHL-like"/>
    <property type="match status" value="1"/>
</dbReference>
<dbReference type="InterPro" id="IPR002083">
    <property type="entry name" value="MATH/TRAF_dom"/>
</dbReference>
<dbReference type="CDD" id="cd00121">
    <property type="entry name" value="MATH"/>
    <property type="match status" value="1"/>
</dbReference>
<dbReference type="PROSITE" id="PS50097">
    <property type="entry name" value="BTB"/>
    <property type="match status" value="1"/>
</dbReference>
<organism evidence="3 4">
    <name type="scientific">Pristionchus mayeri</name>
    <dbReference type="NCBI Taxonomy" id="1317129"/>
    <lineage>
        <taxon>Eukaryota</taxon>
        <taxon>Metazoa</taxon>
        <taxon>Ecdysozoa</taxon>
        <taxon>Nematoda</taxon>
        <taxon>Chromadorea</taxon>
        <taxon>Rhabditida</taxon>
        <taxon>Rhabditina</taxon>
        <taxon>Diplogasteromorpha</taxon>
        <taxon>Diplogasteroidea</taxon>
        <taxon>Neodiplogasteridae</taxon>
        <taxon>Pristionchus</taxon>
    </lineage>
</organism>
<sequence>TISRALFARFTVKSVHMKSSPDGVIRFNITKLDELCDEAECSPDVDVHGITWWAEAVDDGSLNVRFSCLVEQEEPWFFLVDSEFTLFNSDTSKNVVIERSDIFSNGHTYYEYEKGDHLVWESIIDEQKGFVKEGKLDVQICFWINKQKGVRMTPLRIIEQNNNAGKKTSPSDGVIRFEVSEVSELDQDGRYSPEIVVGGVPWNVNVCRSGDLYAYLFCTHEQKTSSTIDVDVEFVLVNEDNSNNAIVETADTFYNQQGYSDHIGATFLEWNELINENKGFMQDDKVIVEVRIWINGMKGIRIPPRVDFTDSNYTLHDVTLLVQGEKVYASKTILSINSSYFEKMFNSDFAEKNKQEIELKDVDRAEFIELLNVIYPSNKKITDASAEYLLHLADRFLITSVIERAEEALLHSRVISNREKLAIADRYNLFALQEHCLSTLKSTEDFKSIKESPIYSSLSGDMKTILFERLLEIAK</sequence>
<dbReference type="AlphaFoldDB" id="A0AAN5D2Z4"/>
<evidence type="ECO:0000259" key="2">
    <source>
        <dbReference type="PROSITE" id="PS50144"/>
    </source>
</evidence>
<name>A0AAN5D2Z4_9BILA</name>
<dbReference type="InterPro" id="IPR008974">
    <property type="entry name" value="TRAF-like"/>
</dbReference>
<dbReference type="PANTHER" id="PTHR47022:SF1">
    <property type="entry name" value="BTB AND MATH DOMAIN-CONTAINING PROTEIN 36-RELATED"/>
    <property type="match status" value="1"/>
</dbReference>
<evidence type="ECO:0000259" key="1">
    <source>
        <dbReference type="PROSITE" id="PS50097"/>
    </source>
</evidence>
<gene>
    <name evidence="3" type="ORF">PMAYCL1PPCAC_24879</name>
</gene>
<evidence type="ECO:0000313" key="4">
    <source>
        <dbReference type="Proteomes" id="UP001328107"/>
    </source>
</evidence>
<dbReference type="SMART" id="SM00061">
    <property type="entry name" value="MATH"/>
    <property type="match status" value="1"/>
</dbReference>
<keyword evidence="4" id="KW-1185">Reference proteome</keyword>
<dbReference type="Gene3D" id="2.60.210.10">
    <property type="entry name" value="Apoptosis, Tumor Necrosis Factor Receptor Associated Protein 2, Chain A"/>
    <property type="match status" value="2"/>
</dbReference>
<dbReference type="Proteomes" id="UP001328107">
    <property type="component" value="Unassembled WGS sequence"/>
</dbReference>
<dbReference type="InterPro" id="IPR000210">
    <property type="entry name" value="BTB/POZ_dom"/>
</dbReference>
<accession>A0AAN5D2Z4</accession>
<feature type="domain" description="BTB" evidence="1">
    <location>
        <begin position="316"/>
        <end position="383"/>
    </location>
</feature>
<comment type="caution">
    <text evidence="3">The sequence shown here is derived from an EMBL/GenBank/DDBJ whole genome shotgun (WGS) entry which is preliminary data.</text>
</comment>
<dbReference type="InterPro" id="IPR011333">
    <property type="entry name" value="SKP1/BTB/POZ_sf"/>
</dbReference>
<proteinExistence type="predicted"/>
<dbReference type="SUPFAM" id="SSF49599">
    <property type="entry name" value="TRAF domain-like"/>
    <property type="match status" value="1"/>
</dbReference>
<feature type="non-terminal residue" evidence="3">
    <location>
        <position position="1"/>
    </location>
</feature>
<dbReference type="SUPFAM" id="SSF54695">
    <property type="entry name" value="POZ domain"/>
    <property type="match status" value="1"/>
</dbReference>
<dbReference type="EMBL" id="BTRK01000005">
    <property type="protein sequence ID" value="GMR54684.1"/>
    <property type="molecule type" value="Genomic_DNA"/>
</dbReference>
<dbReference type="PROSITE" id="PS50144">
    <property type="entry name" value="MATH"/>
    <property type="match status" value="1"/>
</dbReference>
<feature type="domain" description="MATH" evidence="2">
    <location>
        <begin position="172"/>
        <end position="292"/>
    </location>
</feature>
<evidence type="ECO:0000313" key="3">
    <source>
        <dbReference type="EMBL" id="GMR54684.1"/>
    </source>
</evidence>
<dbReference type="Pfam" id="PF00651">
    <property type="entry name" value="BTB"/>
    <property type="match status" value="1"/>
</dbReference>
<dbReference type="Gene3D" id="3.30.710.10">
    <property type="entry name" value="Potassium Channel Kv1.1, Chain A"/>
    <property type="match status" value="1"/>
</dbReference>
<evidence type="ECO:0008006" key="5">
    <source>
        <dbReference type="Google" id="ProtNLM"/>
    </source>
</evidence>